<dbReference type="FunFam" id="3.30.300.30:FF:000008">
    <property type="entry name" value="2,3-dihydroxybenzoate-AMP ligase"/>
    <property type="match status" value="1"/>
</dbReference>
<dbReference type="Pfam" id="PF13193">
    <property type="entry name" value="AMP-binding_C"/>
    <property type="match status" value="1"/>
</dbReference>
<feature type="domain" description="AMP-binding enzyme C-terminal" evidence="4">
    <location>
        <begin position="419"/>
        <end position="492"/>
    </location>
</feature>
<keyword evidence="6" id="KW-1185">Reference proteome</keyword>
<proteinExistence type="inferred from homology"/>
<dbReference type="RefSeq" id="WP_165236314.1">
    <property type="nucleotide sequence ID" value="NZ_CP049257.1"/>
</dbReference>
<dbReference type="AlphaFoldDB" id="A0A6G6WHH7"/>
<evidence type="ECO:0000259" key="4">
    <source>
        <dbReference type="Pfam" id="PF13193"/>
    </source>
</evidence>
<dbReference type="EMBL" id="CP049257">
    <property type="protein sequence ID" value="QIG44603.1"/>
    <property type="molecule type" value="Genomic_DNA"/>
</dbReference>
<dbReference type="InterPro" id="IPR045851">
    <property type="entry name" value="AMP-bd_C_sf"/>
</dbReference>
<comment type="similarity">
    <text evidence="1">Belongs to the ATP-dependent AMP-binding enzyme family.</text>
</comment>
<dbReference type="KEGG" id="nano:G5V58_19065"/>
<sequence length="507" mass="54710">MSGPYRLADQAREWARSRPDHPAFVRARRVQTFAELDARADRFARGLLAAGLRPGDRVALILANALETFEALLGCARAGAVAVPLNWRLAPAELSEVAADAAPRATVLEPRTAHLFPALRAVPGSLLDLELGPAYEAWLAAAPAVDLADLPEDLDRVVLQVYTSGTSGRPKGVLLTDRNLGTKATGVVPWWRLEPDSRTLLATPLFHVGALSWGLAGLVAGSTSVLASDADPATLLGHLERDEITHTFLVPAIIDRLCAEAPAGSRFPHLSRVLYGASPISPATQRAAHTLFGPVLTQLYGMSETTGAFTEMPADPQIDPASPRWRSAGRPYPWVELEVHDPQTGARCGVGEFGEVWTRSAQNSPGYAGRPEETAALYAEDGWLRTGDGGHLDEEGLLYLTDRVKDLIISGGENVYPAEVERVLREHPDVAEAVVVGVPDERWGEVVAAVVVPRDGLDPDELTAWAGTRLAGYKRPRHVVVVEDLPRNAAGKVLRRRLREELVEVQA</sequence>
<organism evidence="5 6">
    <name type="scientific">Nocardioides anomalus</name>
    <dbReference type="NCBI Taxonomy" id="2712223"/>
    <lineage>
        <taxon>Bacteria</taxon>
        <taxon>Bacillati</taxon>
        <taxon>Actinomycetota</taxon>
        <taxon>Actinomycetes</taxon>
        <taxon>Propionibacteriales</taxon>
        <taxon>Nocardioidaceae</taxon>
        <taxon>Nocardioides</taxon>
    </lineage>
</organism>
<feature type="domain" description="AMP-dependent synthetase/ligase" evidence="3">
    <location>
        <begin position="12"/>
        <end position="367"/>
    </location>
</feature>
<dbReference type="SUPFAM" id="SSF56801">
    <property type="entry name" value="Acetyl-CoA synthetase-like"/>
    <property type="match status" value="1"/>
</dbReference>
<name>A0A6G6WHH7_9ACTN</name>
<dbReference type="InterPro" id="IPR000873">
    <property type="entry name" value="AMP-dep_synth/lig_dom"/>
</dbReference>
<accession>A0A6G6WHH7</accession>
<dbReference type="Gene3D" id="3.30.300.30">
    <property type="match status" value="1"/>
</dbReference>
<evidence type="ECO:0000313" key="6">
    <source>
        <dbReference type="Proteomes" id="UP000502996"/>
    </source>
</evidence>
<dbReference type="InterPro" id="IPR025110">
    <property type="entry name" value="AMP-bd_C"/>
</dbReference>
<reference evidence="5 6" key="1">
    <citation type="submission" date="2020-02" db="EMBL/GenBank/DDBJ databases">
        <title>Full genome sequence of Nocardioides sp. R-3366.</title>
        <authorList>
            <person name="Im W.-T."/>
        </authorList>
    </citation>
    <scope>NUCLEOTIDE SEQUENCE [LARGE SCALE GENOMIC DNA]</scope>
    <source>
        <strain evidence="5 6">R-3366</strain>
    </source>
</reference>
<dbReference type="GO" id="GO:0006631">
    <property type="term" value="P:fatty acid metabolic process"/>
    <property type="evidence" value="ECO:0007669"/>
    <property type="project" value="TreeGrafter"/>
</dbReference>
<dbReference type="Pfam" id="PF00501">
    <property type="entry name" value="AMP-binding"/>
    <property type="match status" value="1"/>
</dbReference>
<dbReference type="PANTHER" id="PTHR43201">
    <property type="entry name" value="ACYL-COA SYNTHETASE"/>
    <property type="match status" value="1"/>
</dbReference>
<gene>
    <name evidence="5" type="ORF">G5V58_19065</name>
</gene>
<dbReference type="Gene3D" id="3.40.50.12780">
    <property type="entry name" value="N-terminal domain of ligase-like"/>
    <property type="match status" value="1"/>
</dbReference>
<dbReference type="PANTHER" id="PTHR43201:SF32">
    <property type="entry name" value="2-SUCCINYLBENZOATE--COA LIGASE, CHLOROPLASTIC_PEROXISOMAL"/>
    <property type="match status" value="1"/>
</dbReference>
<evidence type="ECO:0000256" key="1">
    <source>
        <dbReference type="ARBA" id="ARBA00006432"/>
    </source>
</evidence>
<dbReference type="InterPro" id="IPR042099">
    <property type="entry name" value="ANL_N_sf"/>
</dbReference>
<evidence type="ECO:0000256" key="2">
    <source>
        <dbReference type="ARBA" id="ARBA00022598"/>
    </source>
</evidence>
<evidence type="ECO:0000313" key="5">
    <source>
        <dbReference type="EMBL" id="QIG44603.1"/>
    </source>
</evidence>
<evidence type="ECO:0000259" key="3">
    <source>
        <dbReference type="Pfam" id="PF00501"/>
    </source>
</evidence>
<dbReference type="Proteomes" id="UP000502996">
    <property type="component" value="Chromosome"/>
</dbReference>
<keyword evidence="2" id="KW-0436">Ligase</keyword>
<dbReference type="GO" id="GO:0031956">
    <property type="term" value="F:medium-chain fatty acid-CoA ligase activity"/>
    <property type="evidence" value="ECO:0007669"/>
    <property type="project" value="TreeGrafter"/>
</dbReference>
<protein>
    <submittedName>
        <fullName evidence="5">AMP-binding protein</fullName>
    </submittedName>
</protein>